<keyword evidence="1" id="KW-1133">Transmembrane helix</keyword>
<feature type="transmembrane region" description="Helical" evidence="1">
    <location>
        <begin position="147"/>
        <end position="167"/>
    </location>
</feature>
<dbReference type="Proteomes" id="UP000192940">
    <property type="component" value="Chromosome I"/>
</dbReference>
<sequence>MLNLLRKDFIALKSSLGMLILCLALFSIFFIPKHDMSIFTVGFTVALAAVNMSTMIDVRNNNHNFLITLPISRKHIVLAKYITAIIGSLFGVLASYGIHLLVKLAFPQLNKPDFSITGLLVPIGMILVLISIYLPLFYTLSKKGAEIINVVFLISLIVLMNPGAMLMMMSEESFISGQILFLISIGILLLLIASYYLTVYLFTRKDL</sequence>
<evidence type="ECO:0000256" key="1">
    <source>
        <dbReference type="SAM" id="Phobius"/>
    </source>
</evidence>
<dbReference type="STRING" id="1313296.SAMN05661091_2842"/>
<evidence type="ECO:0000313" key="3">
    <source>
        <dbReference type="Proteomes" id="UP000192940"/>
    </source>
</evidence>
<feature type="transmembrane region" description="Helical" evidence="1">
    <location>
        <begin position="119"/>
        <end position="140"/>
    </location>
</feature>
<dbReference type="PANTHER" id="PTHR41309">
    <property type="entry name" value="MEMBRANE PROTEIN-RELATED"/>
    <property type="match status" value="1"/>
</dbReference>
<feature type="transmembrane region" description="Helical" evidence="1">
    <location>
        <begin position="37"/>
        <end position="56"/>
    </location>
</feature>
<accession>A0A1X7HEG6</accession>
<dbReference type="InterPro" id="IPR025699">
    <property type="entry name" value="ABC2_memb-like"/>
</dbReference>
<dbReference type="Pfam" id="PF13346">
    <property type="entry name" value="ABC2_membrane_5"/>
    <property type="match status" value="1"/>
</dbReference>
<reference evidence="2 3" key="1">
    <citation type="submission" date="2017-04" db="EMBL/GenBank/DDBJ databases">
        <authorList>
            <person name="Afonso C.L."/>
            <person name="Miller P.J."/>
            <person name="Scott M.A."/>
            <person name="Spackman E."/>
            <person name="Goraichik I."/>
            <person name="Dimitrov K.M."/>
            <person name="Suarez D.L."/>
            <person name="Swayne D.E."/>
        </authorList>
    </citation>
    <scope>NUCLEOTIDE SEQUENCE [LARGE SCALE GENOMIC DNA]</scope>
    <source>
        <strain evidence="2 3">N3/975</strain>
    </source>
</reference>
<protein>
    <submittedName>
        <fullName evidence="2">ABC-2 family transporter protein</fullName>
    </submittedName>
</protein>
<organism evidence="2 3">
    <name type="scientific">Paenibacillus uliginis N3/975</name>
    <dbReference type="NCBI Taxonomy" id="1313296"/>
    <lineage>
        <taxon>Bacteria</taxon>
        <taxon>Bacillati</taxon>
        <taxon>Bacillota</taxon>
        <taxon>Bacilli</taxon>
        <taxon>Bacillales</taxon>
        <taxon>Paenibacillaceae</taxon>
        <taxon>Paenibacillus</taxon>
    </lineage>
</organism>
<name>A0A1X7HEG6_9BACL</name>
<feature type="transmembrane region" description="Helical" evidence="1">
    <location>
        <begin position="77"/>
        <end position="99"/>
    </location>
</feature>
<dbReference type="EMBL" id="LT840184">
    <property type="protein sequence ID" value="SMF85035.1"/>
    <property type="molecule type" value="Genomic_DNA"/>
</dbReference>
<gene>
    <name evidence="2" type="ORF">SAMN05661091_2842</name>
</gene>
<evidence type="ECO:0000313" key="2">
    <source>
        <dbReference type="EMBL" id="SMF85035.1"/>
    </source>
</evidence>
<dbReference type="PANTHER" id="PTHR41309:SF2">
    <property type="entry name" value="MEMBRANE PROTEIN"/>
    <property type="match status" value="1"/>
</dbReference>
<keyword evidence="3" id="KW-1185">Reference proteome</keyword>
<keyword evidence="1" id="KW-0472">Membrane</keyword>
<feature type="transmembrane region" description="Helical" evidence="1">
    <location>
        <begin position="12"/>
        <end position="31"/>
    </location>
</feature>
<dbReference type="RefSeq" id="WP_208919785.1">
    <property type="nucleotide sequence ID" value="NZ_LT840184.1"/>
</dbReference>
<dbReference type="AlphaFoldDB" id="A0A1X7HEG6"/>
<keyword evidence="1" id="KW-0812">Transmembrane</keyword>
<feature type="transmembrane region" description="Helical" evidence="1">
    <location>
        <begin position="179"/>
        <end position="202"/>
    </location>
</feature>
<proteinExistence type="predicted"/>